<evidence type="ECO:0000256" key="3">
    <source>
        <dbReference type="ARBA" id="ARBA00022777"/>
    </source>
</evidence>
<dbReference type="GO" id="GO:0016301">
    <property type="term" value="F:kinase activity"/>
    <property type="evidence" value="ECO:0007669"/>
    <property type="project" value="UniProtKB-KW"/>
</dbReference>
<evidence type="ECO:0000256" key="1">
    <source>
        <dbReference type="ARBA" id="ARBA00010688"/>
    </source>
</evidence>
<dbReference type="Gene3D" id="3.40.1190.20">
    <property type="match status" value="1"/>
</dbReference>
<dbReference type="EMBL" id="FOOH01000005">
    <property type="protein sequence ID" value="SFF69962.1"/>
    <property type="molecule type" value="Genomic_DNA"/>
</dbReference>
<feature type="domain" description="Carbohydrate kinase PfkB" evidence="4">
    <location>
        <begin position="1"/>
        <end position="302"/>
    </location>
</feature>
<dbReference type="Proteomes" id="UP000199116">
    <property type="component" value="Unassembled WGS sequence"/>
</dbReference>
<dbReference type="InterPro" id="IPR029056">
    <property type="entry name" value="Ribokinase-like"/>
</dbReference>
<comment type="similarity">
    <text evidence="1">Belongs to the carbohydrate kinase PfkB family.</text>
</comment>
<evidence type="ECO:0000259" key="4">
    <source>
        <dbReference type="Pfam" id="PF00294"/>
    </source>
</evidence>
<dbReference type="SUPFAM" id="SSF53613">
    <property type="entry name" value="Ribokinase-like"/>
    <property type="match status" value="1"/>
</dbReference>
<keyword evidence="6" id="KW-1185">Reference proteome</keyword>
<sequence>MKKLVSLGELLMRLSCEDALRFSQVNNFKVVYGGSEANVLITAANFGLKTEFLSVLPENDLGKSAINDLRNNNVGLNHIKFDGKRLGLYFLETGAINRPGKIIYDRENSAFSQIEPEWFDWDEIFEDCNWFHWSGITPAISAKAAKVCLHAVEVAKSKGIKISGDLNFRGNLWQYEGANSEGTMTKLVEQSDVLLAGAYACSQFFNIKDFQNNHELSKALQQKFPSLQRIAITNRKELNASHHKWSADMFTGAELLSSTEYDIYPIVDRVGAGDSFMGALIYGLQHFEDQKTLDFATAASCLKHSIVGDFNRVSKEEVLELIEGDGSGRIIR</sequence>
<dbReference type="InterPro" id="IPR011611">
    <property type="entry name" value="PfkB_dom"/>
</dbReference>
<organism evidence="5 6">
    <name type="scientific">Salegentibacter agarivorans</name>
    <dbReference type="NCBI Taxonomy" id="345907"/>
    <lineage>
        <taxon>Bacteria</taxon>
        <taxon>Pseudomonadati</taxon>
        <taxon>Bacteroidota</taxon>
        <taxon>Flavobacteriia</taxon>
        <taxon>Flavobacteriales</taxon>
        <taxon>Flavobacteriaceae</taxon>
        <taxon>Salegentibacter</taxon>
    </lineage>
</organism>
<proteinExistence type="inferred from homology"/>
<dbReference type="InterPro" id="IPR052700">
    <property type="entry name" value="Carb_kinase_PfkB-like"/>
</dbReference>
<protein>
    <submittedName>
        <fullName evidence="5">2-dehydro-3-deoxygluconokinase</fullName>
    </submittedName>
</protein>
<dbReference type="CDD" id="cd01166">
    <property type="entry name" value="KdgK"/>
    <property type="match status" value="1"/>
</dbReference>
<gene>
    <name evidence="5" type="ORF">SAMN04488033_10565</name>
</gene>
<evidence type="ECO:0000256" key="2">
    <source>
        <dbReference type="ARBA" id="ARBA00022679"/>
    </source>
</evidence>
<name>A0A1I2KSE0_9FLAO</name>
<evidence type="ECO:0000313" key="5">
    <source>
        <dbReference type="EMBL" id="SFF69962.1"/>
    </source>
</evidence>
<dbReference type="RefSeq" id="WP_075325826.1">
    <property type="nucleotide sequence ID" value="NZ_FOOH01000005.1"/>
</dbReference>
<dbReference type="Pfam" id="PF00294">
    <property type="entry name" value="PfkB"/>
    <property type="match status" value="1"/>
</dbReference>
<keyword evidence="2" id="KW-0808">Transferase</keyword>
<dbReference type="AlphaFoldDB" id="A0A1I2KSE0"/>
<dbReference type="PANTHER" id="PTHR43320:SF2">
    <property type="entry name" value="2-DEHYDRO-3-DEOXYGLUCONOKINASE_2-DEHYDRO-3-DEOXYGALACTONOKINASE"/>
    <property type="match status" value="1"/>
</dbReference>
<dbReference type="PANTHER" id="PTHR43320">
    <property type="entry name" value="SUGAR KINASE"/>
    <property type="match status" value="1"/>
</dbReference>
<reference evidence="6" key="1">
    <citation type="submission" date="2016-10" db="EMBL/GenBank/DDBJ databases">
        <authorList>
            <person name="Varghese N."/>
            <person name="Submissions S."/>
        </authorList>
    </citation>
    <scope>NUCLEOTIDE SEQUENCE [LARGE SCALE GENOMIC DNA]</scope>
    <source>
        <strain evidence="6">DSM 23515</strain>
    </source>
</reference>
<evidence type="ECO:0000313" key="6">
    <source>
        <dbReference type="Proteomes" id="UP000199116"/>
    </source>
</evidence>
<keyword evidence="3 5" id="KW-0418">Kinase</keyword>
<accession>A0A1I2KSE0</accession>